<evidence type="ECO:0000256" key="4">
    <source>
        <dbReference type="SAM" id="SignalP"/>
    </source>
</evidence>
<keyword evidence="3" id="KW-0472">Membrane</keyword>
<proteinExistence type="inferred from homology"/>
<comment type="subcellular location">
    <subcellularLocation>
        <location evidence="1">Membrane</location>
        <topology evidence="1">Multi-pass membrane protein</topology>
    </subcellularLocation>
</comment>
<keyword evidence="3" id="KW-1133">Transmembrane helix</keyword>
<reference evidence="6 7" key="1">
    <citation type="submission" date="2017-11" db="EMBL/GenBank/DDBJ databases">
        <title>De-novo sequencing of pomegranate (Punica granatum L.) genome.</title>
        <authorList>
            <person name="Akparov Z."/>
            <person name="Amiraslanov A."/>
            <person name="Hajiyeva S."/>
            <person name="Abbasov M."/>
            <person name="Kaur K."/>
            <person name="Hamwieh A."/>
            <person name="Solovyev V."/>
            <person name="Salamov A."/>
            <person name="Braich B."/>
            <person name="Kosarev P."/>
            <person name="Mahmoud A."/>
            <person name="Hajiyev E."/>
            <person name="Babayeva S."/>
            <person name="Izzatullayeva V."/>
            <person name="Mammadov A."/>
            <person name="Mammadov A."/>
            <person name="Sharifova S."/>
            <person name="Ojaghi J."/>
            <person name="Eynullazada K."/>
            <person name="Bayramov B."/>
            <person name="Abdulazimova A."/>
            <person name="Shahmuradov I."/>
        </authorList>
    </citation>
    <scope>NUCLEOTIDE SEQUENCE [LARGE SCALE GENOMIC DNA]</scope>
    <source>
        <strain evidence="7">cv. AG2017</strain>
        <tissue evidence="6">Leaf</tissue>
    </source>
</reference>
<name>A0A2I0JDJ9_PUNGR</name>
<evidence type="ECO:0000256" key="2">
    <source>
        <dbReference type="ARBA" id="ARBA00007635"/>
    </source>
</evidence>
<feature type="signal peptide" evidence="4">
    <location>
        <begin position="1"/>
        <end position="24"/>
    </location>
</feature>
<comment type="similarity">
    <text evidence="2">Belongs to the drug/metabolite transporter (DMT) superfamily. Plant drug/metabolite exporter (P-DME) (TC 2.A.7.4) family.</text>
</comment>
<comment type="caution">
    <text evidence="6">The sequence shown here is derived from an EMBL/GenBank/DDBJ whole genome shotgun (WGS) entry which is preliminary data.</text>
</comment>
<accession>A0A2I0JDJ9</accession>
<dbReference type="Pfam" id="PF00892">
    <property type="entry name" value="EamA"/>
    <property type="match status" value="1"/>
</dbReference>
<protein>
    <recommendedName>
        <fullName evidence="5">EamA domain-containing protein</fullName>
    </recommendedName>
</protein>
<evidence type="ECO:0000313" key="6">
    <source>
        <dbReference type="EMBL" id="PKI54325.1"/>
    </source>
</evidence>
<feature type="chain" id="PRO_5014129316" description="EamA domain-containing protein" evidence="4">
    <location>
        <begin position="25"/>
        <end position="415"/>
    </location>
</feature>
<keyword evidence="4" id="KW-0732">Signal</keyword>
<dbReference type="PANTHER" id="PTHR23051">
    <property type="entry name" value="SOLUTE CARRIER FAMILY 35, MEMBER F5"/>
    <property type="match status" value="1"/>
</dbReference>
<feature type="transmembrane region" description="Helical" evidence="3">
    <location>
        <begin position="334"/>
        <end position="353"/>
    </location>
</feature>
<keyword evidence="7" id="KW-1185">Reference proteome</keyword>
<evidence type="ECO:0000259" key="5">
    <source>
        <dbReference type="Pfam" id="PF00892"/>
    </source>
</evidence>
<sequence>MSCWKYKAGLLLIVTLVITWVTSAEVTQEVYDGYRHPFAVTYLGTSLLAAYLPIALVKDWLLRLMRWDGIETESDSAEAVDLSFAVKQGATQRNDVEMQNQGKVNNSKGYSSLEEEKALIYHQKGSEAIVGHDTKMTIKQIAKVASILAPIWFASEYLMNAALARTSVASTTILFSTSGVFTLLIGVISGEDSISIIQVISVVVSIAGVAMTSLGKSSATNESQSTATISRGGGDSLLGNIFALLSAATDGLFAVLLKKFAGEGGDRVDLQKLFGCIGIFCVGSLWWLAIPLTVVGVEPEFAVPQSARIGEIILANCFVGSFLSDYLWALCIVWTNPLVAALASSLTIPFAMLEDILFHHRQFSMSYVLGSVQDPIYIIEVKMIRNKQVLLGFVLANLPDSFSWKSTLEMLRSLK</sequence>
<feature type="domain" description="EamA" evidence="5">
    <location>
        <begin position="151"/>
        <end position="213"/>
    </location>
</feature>
<dbReference type="EMBL" id="PGOL01001788">
    <property type="protein sequence ID" value="PKI54325.1"/>
    <property type="molecule type" value="Genomic_DNA"/>
</dbReference>
<dbReference type="InterPro" id="IPR037185">
    <property type="entry name" value="EmrE-like"/>
</dbReference>
<gene>
    <name evidence="6" type="ORF">CRG98_025293</name>
</gene>
<feature type="transmembrane region" description="Helical" evidence="3">
    <location>
        <begin position="39"/>
        <end position="57"/>
    </location>
</feature>
<evidence type="ECO:0000313" key="7">
    <source>
        <dbReference type="Proteomes" id="UP000233551"/>
    </source>
</evidence>
<feature type="transmembrane region" description="Helical" evidence="3">
    <location>
        <begin position="168"/>
        <end position="188"/>
    </location>
</feature>
<organism evidence="6 7">
    <name type="scientific">Punica granatum</name>
    <name type="common">Pomegranate</name>
    <dbReference type="NCBI Taxonomy" id="22663"/>
    <lineage>
        <taxon>Eukaryota</taxon>
        <taxon>Viridiplantae</taxon>
        <taxon>Streptophyta</taxon>
        <taxon>Embryophyta</taxon>
        <taxon>Tracheophyta</taxon>
        <taxon>Spermatophyta</taxon>
        <taxon>Magnoliopsida</taxon>
        <taxon>eudicotyledons</taxon>
        <taxon>Gunneridae</taxon>
        <taxon>Pentapetalae</taxon>
        <taxon>rosids</taxon>
        <taxon>malvids</taxon>
        <taxon>Myrtales</taxon>
        <taxon>Lythraceae</taxon>
        <taxon>Punica</taxon>
    </lineage>
</organism>
<dbReference type="SUPFAM" id="SSF103481">
    <property type="entry name" value="Multidrug resistance efflux transporter EmrE"/>
    <property type="match status" value="1"/>
</dbReference>
<evidence type="ECO:0000256" key="1">
    <source>
        <dbReference type="ARBA" id="ARBA00004141"/>
    </source>
</evidence>
<evidence type="ECO:0000256" key="3">
    <source>
        <dbReference type="SAM" id="Phobius"/>
    </source>
</evidence>
<keyword evidence="3" id="KW-0812">Transmembrane</keyword>
<dbReference type="AlphaFoldDB" id="A0A2I0JDJ9"/>
<feature type="transmembrane region" description="Helical" evidence="3">
    <location>
        <begin position="194"/>
        <end position="215"/>
    </location>
</feature>
<dbReference type="Proteomes" id="UP000233551">
    <property type="component" value="Unassembled WGS sequence"/>
</dbReference>
<feature type="transmembrane region" description="Helical" evidence="3">
    <location>
        <begin position="277"/>
        <end position="297"/>
    </location>
</feature>
<dbReference type="STRING" id="22663.A0A2I0JDJ9"/>
<dbReference type="InterPro" id="IPR000620">
    <property type="entry name" value="EamA_dom"/>
</dbReference>
<dbReference type="PANTHER" id="PTHR23051:SF10">
    <property type="entry name" value="EAMA DOMAIN-CONTAINING PROTEIN"/>
    <property type="match status" value="1"/>
</dbReference>
<dbReference type="GO" id="GO:0016020">
    <property type="term" value="C:membrane"/>
    <property type="evidence" value="ECO:0007669"/>
    <property type="project" value="InterPro"/>
</dbReference>
<feature type="transmembrane region" description="Helical" evidence="3">
    <location>
        <begin position="236"/>
        <end position="257"/>
    </location>
</feature>